<sequence length="269" mass="28579">MTVFEELFKVKKPLLGMVHFPPLPGSPLYDAGAGMQKIRDTALRDAEALVKAGFDGIVFSNEGDRPYLSKVDHATVAAMSRVISETSATFDVPFGLSVLADPEAAVAIGAAVEADFVRIFLSWVFVGDWGIVDPDAGKIQRLKSSLSGKMKVFANISGHTEPLGGRKLEDIARGAVKFGLADAVCLAGTTAGSEIAEDDLRAARRGAGDAPVIAGTGVSVENAERMLSLADGVIMGTSIKFGRDTFKPVDPEKAAEFIRRAKDIRDRLK</sequence>
<dbReference type="PANTHER" id="PTHR21381:SF3">
    <property type="entry name" value="SGC REGION PROTEIN SGCQ-RELATED"/>
    <property type="match status" value="1"/>
</dbReference>
<dbReference type="PANTHER" id="PTHR21381">
    <property type="entry name" value="ZGC:162297"/>
    <property type="match status" value="1"/>
</dbReference>
<gene>
    <name evidence="2" type="ORF">C8D99_10921</name>
</gene>
<keyword evidence="3" id="KW-1185">Reference proteome</keyword>
<dbReference type="RefSeq" id="WP_133957632.1">
    <property type="nucleotide sequence ID" value="NZ_SORI01000009.1"/>
</dbReference>
<comment type="similarity">
    <text evidence="1">Belongs to the BtpA family.</text>
</comment>
<accession>A0A4R8M823</accession>
<evidence type="ECO:0000256" key="1">
    <source>
        <dbReference type="ARBA" id="ARBA00006007"/>
    </source>
</evidence>
<evidence type="ECO:0000313" key="3">
    <source>
        <dbReference type="Proteomes" id="UP000295066"/>
    </source>
</evidence>
<dbReference type="OrthoDB" id="9791357at2"/>
<dbReference type="Pfam" id="PF03437">
    <property type="entry name" value="BtpA"/>
    <property type="match status" value="1"/>
</dbReference>
<dbReference type="InterPro" id="IPR011060">
    <property type="entry name" value="RibuloseP-bd_barrel"/>
</dbReference>
<proteinExistence type="inferred from homology"/>
<dbReference type="Proteomes" id="UP000295066">
    <property type="component" value="Unassembled WGS sequence"/>
</dbReference>
<reference evidence="2 3" key="1">
    <citation type="submission" date="2019-03" db="EMBL/GenBank/DDBJ databases">
        <title>Genomic Encyclopedia of Type Strains, Phase IV (KMG-IV): sequencing the most valuable type-strain genomes for metagenomic binning, comparative biology and taxonomic classification.</title>
        <authorList>
            <person name="Goeker M."/>
        </authorList>
    </citation>
    <scope>NUCLEOTIDE SEQUENCE [LARGE SCALE GENOMIC DNA]</scope>
    <source>
        <strain evidence="2 3">DSM 25964</strain>
    </source>
</reference>
<dbReference type="PIRSF" id="PIRSF005956">
    <property type="entry name" value="BtpA"/>
    <property type="match status" value="1"/>
</dbReference>
<dbReference type="EMBL" id="SORI01000009">
    <property type="protein sequence ID" value="TDY60167.1"/>
    <property type="molecule type" value="Genomic_DNA"/>
</dbReference>
<dbReference type="AlphaFoldDB" id="A0A4R8M823"/>
<dbReference type="SUPFAM" id="SSF51366">
    <property type="entry name" value="Ribulose-phoshate binding barrel"/>
    <property type="match status" value="1"/>
</dbReference>
<name>A0A4R8M823_9BACT</name>
<evidence type="ECO:0000313" key="2">
    <source>
        <dbReference type="EMBL" id="TDY60167.1"/>
    </source>
</evidence>
<dbReference type="NCBIfam" id="TIGR00259">
    <property type="entry name" value="thylakoid_BtpA"/>
    <property type="match status" value="1"/>
</dbReference>
<organism evidence="2 3">
    <name type="scientific">Aminivibrio pyruvatiphilus</name>
    <dbReference type="NCBI Taxonomy" id="1005740"/>
    <lineage>
        <taxon>Bacteria</taxon>
        <taxon>Thermotogati</taxon>
        <taxon>Synergistota</taxon>
        <taxon>Synergistia</taxon>
        <taxon>Synergistales</taxon>
        <taxon>Aminobacteriaceae</taxon>
        <taxon>Aminivibrio</taxon>
    </lineage>
</organism>
<comment type="caution">
    <text evidence="2">The sequence shown here is derived from an EMBL/GenBank/DDBJ whole genome shotgun (WGS) entry which is preliminary data.</text>
</comment>
<protein>
    <submittedName>
        <fullName evidence="2">Uncharacterized protein</fullName>
    </submittedName>
</protein>
<dbReference type="InterPro" id="IPR005137">
    <property type="entry name" value="BtpA"/>
</dbReference>